<proteinExistence type="predicted"/>
<protein>
    <submittedName>
        <fullName evidence="1">Uncharacterized protein</fullName>
    </submittedName>
</protein>
<organism evidence="1">
    <name type="scientific">marine sediment metagenome</name>
    <dbReference type="NCBI Taxonomy" id="412755"/>
    <lineage>
        <taxon>unclassified sequences</taxon>
        <taxon>metagenomes</taxon>
        <taxon>ecological metagenomes</taxon>
    </lineage>
</organism>
<feature type="non-terminal residue" evidence="1">
    <location>
        <position position="147"/>
    </location>
</feature>
<dbReference type="EMBL" id="BART01013012">
    <property type="protein sequence ID" value="GAG88045.1"/>
    <property type="molecule type" value="Genomic_DNA"/>
</dbReference>
<evidence type="ECO:0000313" key="1">
    <source>
        <dbReference type="EMBL" id="GAG88045.1"/>
    </source>
</evidence>
<dbReference type="AlphaFoldDB" id="X1AZ71"/>
<gene>
    <name evidence="1" type="ORF">S01H4_26853</name>
</gene>
<sequence>MVGIYLEQIRFEESSSLKQSVNLSYPTQGSNSIFVNITDNPVNLSFSISGFDSDNGNDLDFYDYMNETDNTKNNFNESINTSYPLGILDNFERNATNDWTVSSDEASCKINFSNGQTDNFVGDFCSFIMGPGSRTITGTSTSFDFRN</sequence>
<reference evidence="1" key="1">
    <citation type="journal article" date="2014" name="Front. Microbiol.">
        <title>High frequency of phylogenetically diverse reductive dehalogenase-homologous genes in deep subseafloor sedimentary metagenomes.</title>
        <authorList>
            <person name="Kawai M."/>
            <person name="Futagami T."/>
            <person name="Toyoda A."/>
            <person name="Takaki Y."/>
            <person name="Nishi S."/>
            <person name="Hori S."/>
            <person name="Arai W."/>
            <person name="Tsubouchi T."/>
            <person name="Morono Y."/>
            <person name="Uchiyama I."/>
            <person name="Ito T."/>
            <person name="Fujiyama A."/>
            <person name="Inagaki F."/>
            <person name="Takami H."/>
        </authorList>
    </citation>
    <scope>NUCLEOTIDE SEQUENCE</scope>
    <source>
        <strain evidence="1">Expedition CK06-06</strain>
    </source>
</reference>
<name>X1AZ71_9ZZZZ</name>
<accession>X1AZ71</accession>
<comment type="caution">
    <text evidence="1">The sequence shown here is derived from an EMBL/GenBank/DDBJ whole genome shotgun (WGS) entry which is preliminary data.</text>
</comment>